<dbReference type="PANTHER" id="PTHR15222">
    <property type="entry name" value="NADH DEHYDROGENASE [UBIQUINONE] 1 BETA SUBCOMPLEX SUBUNIT 1"/>
    <property type="match status" value="1"/>
</dbReference>
<dbReference type="RefSeq" id="XP_011805182.1">
    <property type="nucleotide sequence ID" value="XM_011949792.1"/>
</dbReference>
<comment type="subcellular location">
    <subcellularLocation>
        <location evidence="2">Mitochondrion inner membrane</location>
        <topology evidence="2">Single-pass membrane protein</topology>
        <orientation evidence="2">Matrix side</orientation>
    </subcellularLocation>
</comment>
<dbReference type="KEGG" id="cang:105517293"/>
<dbReference type="Ensembl" id="ENSCANT00000014133.1">
    <property type="protein sequence ID" value="ENSCANP00000003550.1"/>
    <property type="gene ID" value="ENSCANG00000012725.1"/>
</dbReference>
<evidence type="ECO:0000313" key="17">
    <source>
        <dbReference type="Proteomes" id="UP000233080"/>
    </source>
</evidence>
<dbReference type="OrthoDB" id="9923602at2759"/>
<evidence type="ECO:0000256" key="10">
    <source>
        <dbReference type="ARBA" id="ARBA00022982"/>
    </source>
</evidence>
<dbReference type="Proteomes" id="UP000233080">
    <property type="component" value="Unassembled WGS sequence"/>
</dbReference>
<evidence type="ECO:0000313" key="16">
    <source>
        <dbReference type="Ensembl" id="ENSCANP00000003550.1"/>
    </source>
</evidence>
<proteinExistence type="inferred from homology"/>
<evidence type="ECO:0000256" key="5">
    <source>
        <dbReference type="ARBA" id="ARBA00018678"/>
    </source>
</evidence>
<keyword evidence="12" id="KW-0496">Mitochondrion</keyword>
<evidence type="ECO:0000256" key="8">
    <source>
        <dbReference type="ARBA" id="ARBA00022692"/>
    </source>
</evidence>
<keyword evidence="6" id="KW-0813">Transport</keyword>
<organism evidence="16 17">
    <name type="scientific">Colobus angolensis palliatus</name>
    <name type="common">Peters' Angolan colobus</name>
    <dbReference type="NCBI Taxonomy" id="336983"/>
    <lineage>
        <taxon>Eukaryota</taxon>
        <taxon>Metazoa</taxon>
        <taxon>Chordata</taxon>
        <taxon>Craniata</taxon>
        <taxon>Vertebrata</taxon>
        <taxon>Euteleostomi</taxon>
        <taxon>Mammalia</taxon>
        <taxon>Eutheria</taxon>
        <taxon>Euarchontoglires</taxon>
        <taxon>Primates</taxon>
        <taxon>Haplorrhini</taxon>
        <taxon>Catarrhini</taxon>
        <taxon>Cercopithecidae</taxon>
        <taxon>Colobinae</taxon>
        <taxon>Colobus</taxon>
    </lineage>
</organism>
<evidence type="ECO:0000256" key="1">
    <source>
        <dbReference type="ARBA" id="ARBA00003335"/>
    </source>
</evidence>
<keyword evidence="9" id="KW-0999">Mitochondrion inner membrane</keyword>
<name>A0A2K5HGU4_COLAP</name>
<comment type="subunit">
    <text evidence="4">Complex I is composed of 45 different subunits.</text>
</comment>
<dbReference type="AlphaFoldDB" id="A0A2K5HGU4"/>
<evidence type="ECO:0000256" key="11">
    <source>
        <dbReference type="ARBA" id="ARBA00022989"/>
    </source>
</evidence>
<keyword evidence="13" id="KW-0472">Membrane</keyword>
<sequence length="142" mass="16314">MICWRHPSAPCRRGEWQVPRSQLPLARVPELPVALGLGVAVGTEAAAIMVNLLQIVRDHWVHVLVPMGFVIGWYLDKKSDERLTAFRNKSLLFKRDGSSGSREFPLARQDACQWAYSWKNEADNMVKVKVMNKKNKYDEFNM</sequence>
<dbReference type="InterPro" id="IPR012575">
    <property type="entry name" value="NDUB1"/>
</dbReference>
<evidence type="ECO:0000256" key="12">
    <source>
        <dbReference type="ARBA" id="ARBA00023128"/>
    </source>
</evidence>
<evidence type="ECO:0000256" key="9">
    <source>
        <dbReference type="ARBA" id="ARBA00022792"/>
    </source>
</evidence>
<dbReference type="Pfam" id="PF08040">
    <property type="entry name" value="NADH_oxidored"/>
    <property type="match status" value="1"/>
</dbReference>
<keyword evidence="17" id="KW-1185">Reference proteome</keyword>
<accession>A0A2K5HGU4</accession>
<keyword evidence="10" id="KW-0249">Electron transport</keyword>
<keyword evidence="8" id="KW-0812">Transmembrane</keyword>
<evidence type="ECO:0000256" key="6">
    <source>
        <dbReference type="ARBA" id="ARBA00022448"/>
    </source>
</evidence>
<dbReference type="CTD" id="4707"/>
<keyword evidence="11" id="KW-1133">Transmembrane helix</keyword>
<dbReference type="STRING" id="336983.ENSCANP00000003550"/>
<comment type="similarity">
    <text evidence="3">Belongs to the complex I NDUFB1 subunit family.</text>
</comment>
<evidence type="ECO:0000256" key="3">
    <source>
        <dbReference type="ARBA" id="ARBA00007393"/>
    </source>
</evidence>
<evidence type="ECO:0000256" key="14">
    <source>
        <dbReference type="ARBA" id="ARBA00030377"/>
    </source>
</evidence>
<dbReference type="GeneID" id="105517293"/>
<evidence type="ECO:0000256" key="15">
    <source>
        <dbReference type="ARBA" id="ARBA00033364"/>
    </source>
</evidence>
<dbReference type="OMA" id="CRRGEWQ"/>
<evidence type="ECO:0000256" key="13">
    <source>
        <dbReference type="ARBA" id="ARBA00023136"/>
    </source>
</evidence>
<comment type="function">
    <text evidence="1">Accessory subunit of the mitochondrial membrane respiratory chain NADH dehydrogenase (Complex I) that is believed not to be involved in catalysis. Complex I functions in the transfer of electrons from NADH to the respiratory chain. The immediate electron acceptor for the enzyme is believed to be ubiquinone.</text>
</comment>
<dbReference type="GO" id="GO:0005743">
    <property type="term" value="C:mitochondrial inner membrane"/>
    <property type="evidence" value="ECO:0007669"/>
    <property type="project" value="UniProtKB-SubCell"/>
</dbReference>
<evidence type="ECO:0000256" key="7">
    <source>
        <dbReference type="ARBA" id="ARBA00022660"/>
    </source>
</evidence>
<protein>
    <recommendedName>
        <fullName evidence="5">NADH dehydrogenase [ubiquinone] 1 beta subcomplex subunit 1</fullName>
    </recommendedName>
    <alternativeName>
        <fullName evidence="15">Complex I-MNLL</fullName>
    </alternativeName>
    <alternativeName>
        <fullName evidence="14">NADH-ubiquinone oxidoreductase MNLL subunit</fullName>
    </alternativeName>
</protein>
<evidence type="ECO:0000256" key="4">
    <source>
        <dbReference type="ARBA" id="ARBA00011533"/>
    </source>
</evidence>
<dbReference type="PANTHER" id="PTHR15222:SF2">
    <property type="entry name" value="NADH DEHYDROGENASE [UBIQUINONE] 1 BETA SUBCOMPLEX SUBUNIT 1"/>
    <property type="match status" value="1"/>
</dbReference>
<evidence type="ECO:0000256" key="2">
    <source>
        <dbReference type="ARBA" id="ARBA00004298"/>
    </source>
</evidence>
<keyword evidence="7" id="KW-0679">Respiratory chain</keyword>
<reference evidence="16" key="2">
    <citation type="submission" date="2025-09" db="UniProtKB">
        <authorList>
            <consortium name="Ensembl"/>
        </authorList>
    </citation>
    <scope>IDENTIFICATION</scope>
</reference>
<reference evidence="16" key="1">
    <citation type="submission" date="2025-08" db="UniProtKB">
        <authorList>
            <consortium name="Ensembl"/>
        </authorList>
    </citation>
    <scope>IDENTIFICATION</scope>
</reference>